<dbReference type="InterPro" id="IPR019273">
    <property type="entry name" value="Lunapark_Znf"/>
</dbReference>
<keyword evidence="1" id="KW-1133">Transmembrane helix</keyword>
<dbReference type="PANTHER" id="PTHR22166">
    <property type="entry name" value="ENDOPLASMIC RETICULUM JUNCTION FORMATION PROTEIN LUNAPARK"/>
    <property type="match status" value="1"/>
</dbReference>
<keyword evidence="1" id="KW-0256">Endoplasmic reticulum</keyword>
<feature type="compositionally biased region" description="Polar residues" evidence="2">
    <location>
        <begin position="188"/>
        <end position="205"/>
    </location>
</feature>
<keyword evidence="5" id="KW-1185">Reference proteome</keyword>
<feature type="region of interest" description="Disordered" evidence="2">
    <location>
        <begin position="141"/>
        <end position="213"/>
    </location>
</feature>
<keyword evidence="1" id="KW-0812">Transmembrane</keyword>
<sequence>MVSLWPWGRGDDSPASFEKALSALATRIANTQAKLDRTRTSSRRVRVLCTLYLTFGYLVYAIVLVLVVGWKNMGPLEWSGVTGGPVLIYATRKALAAVYNFRIDSLSAKLKEQQGERAKTIQKLKDATKYDSTLQLLEKYGGAEAKPGKGKGGETAQPEGKRGKGGQAENGGTPSTPHRSHLPPPPTANIQHGGSNVQTPASKQGTPRAADKSVISAAGSPAGVTDLSASAEFAPNAFGPDSVPPSAFPAQVPGGQYASPNSVYAGESHWYDRILDLLMGDDETAAKNRFVLICSSCRLVNGQAPPGTRSLAEVGSWKCMGCGTLNGEISEAKKIVNEVLQRKNVTEVADSEAESDDAEEDAELEVIGVKEEDDLVATGKDVASADNKGMRKRGRKAK</sequence>
<comment type="caution">
    <text evidence="1">Lacks conserved residue(s) required for the propagation of feature annotation.</text>
</comment>
<feature type="transmembrane region" description="Helical" evidence="1">
    <location>
        <begin position="47"/>
        <end position="70"/>
    </location>
</feature>
<evidence type="ECO:0000313" key="5">
    <source>
        <dbReference type="Proteomes" id="UP001642406"/>
    </source>
</evidence>
<keyword evidence="1" id="KW-0472">Membrane</keyword>
<keyword evidence="1" id="KW-0479">Metal-binding</keyword>
<organism evidence="4 5">
    <name type="scientific">Sporothrix bragantina</name>
    <dbReference type="NCBI Taxonomy" id="671064"/>
    <lineage>
        <taxon>Eukaryota</taxon>
        <taxon>Fungi</taxon>
        <taxon>Dikarya</taxon>
        <taxon>Ascomycota</taxon>
        <taxon>Pezizomycotina</taxon>
        <taxon>Sordariomycetes</taxon>
        <taxon>Sordariomycetidae</taxon>
        <taxon>Ophiostomatales</taxon>
        <taxon>Ophiostomataceae</taxon>
        <taxon>Sporothrix</taxon>
    </lineage>
</organism>
<evidence type="ECO:0000256" key="2">
    <source>
        <dbReference type="SAM" id="MobiDB-lite"/>
    </source>
</evidence>
<comment type="domain">
    <text evidence="1">The C4-type zinc finger motif is necessary both for its ER three-way tubular junction localization and formation.</text>
</comment>
<dbReference type="EMBL" id="CAWUHC010000126">
    <property type="protein sequence ID" value="CAK7234308.1"/>
    <property type="molecule type" value="Genomic_DNA"/>
</dbReference>
<evidence type="ECO:0000256" key="1">
    <source>
        <dbReference type="RuleBase" id="RU367073"/>
    </source>
</evidence>
<comment type="subcellular location">
    <subcellularLocation>
        <location evidence="1">Endoplasmic reticulum membrane</location>
        <topology evidence="1">Multi-pass membrane protein</topology>
    </subcellularLocation>
</comment>
<feature type="domain" description="Lunapark zinc ribbon" evidence="3">
    <location>
        <begin position="270"/>
        <end position="326"/>
    </location>
</feature>
<accession>A0ABP0CQN2</accession>
<dbReference type="PANTHER" id="PTHR22166:SF12">
    <property type="entry name" value="ENDOPLASMIC RETICULUM JUNCTION FORMATION PROTEIN LUNAPARK"/>
    <property type="match status" value="1"/>
</dbReference>
<protein>
    <recommendedName>
        <fullName evidence="1">Endoplasmic reticulum junction formation protein lunapark</fullName>
    </recommendedName>
</protein>
<dbReference type="Proteomes" id="UP001642406">
    <property type="component" value="Unassembled WGS sequence"/>
</dbReference>
<dbReference type="Pfam" id="PF10058">
    <property type="entry name" value="Zn_ribbon_10"/>
    <property type="match status" value="1"/>
</dbReference>
<evidence type="ECO:0000313" key="4">
    <source>
        <dbReference type="EMBL" id="CAK7234308.1"/>
    </source>
</evidence>
<name>A0ABP0CQN2_9PEZI</name>
<comment type="similarity">
    <text evidence="1">Belongs to the lunapark family.</text>
</comment>
<proteinExistence type="inferred from homology"/>
<gene>
    <name evidence="4" type="ORF">SBRCBS47491_008904</name>
</gene>
<keyword evidence="1" id="KW-0862">Zinc</keyword>
<reference evidence="4 5" key="1">
    <citation type="submission" date="2024-01" db="EMBL/GenBank/DDBJ databases">
        <authorList>
            <person name="Allen C."/>
            <person name="Tagirdzhanova G."/>
        </authorList>
    </citation>
    <scope>NUCLEOTIDE SEQUENCE [LARGE SCALE GENOMIC DNA]</scope>
</reference>
<comment type="caution">
    <text evidence="4">The sequence shown here is derived from an EMBL/GenBank/DDBJ whole genome shotgun (WGS) entry which is preliminary data.</text>
</comment>
<comment type="function">
    <text evidence="1">Plays a role in determining ER morphology.</text>
</comment>
<evidence type="ECO:0000259" key="3">
    <source>
        <dbReference type="Pfam" id="PF10058"/>
    </source>
</evidence>
<dbReference type="InterPro" id="IPR040115">
    <property type="entry name" value="Lnp"/>
</dbReference>
<keyword evidence="1" id="KW-0863">Zinc-finger</keyword>
<feature type="region of interest" description="Disordered" evidence="2">
    <location>
        <begin position="378"/>
        <end position="398"/>
    </location>
</feature>